<dbReference type="Gene3D" id="3.40.50.1980">
    <property type="entry name" value="Nitrogenase molybdenum iron protein domain"/>
    <property type="match status" value="2"/>
</dbReference>
<proteinExistence type="predicted"/>
<protein>
    <submittedName>
        <fullName evidence="3">Vitamin B12-transporter protein BtuF</fullName>
    </submittedName>
</protein>
<evidence type="ECO:0000259" key="2">
    <source>
        <dbReference type="PROSITE" id="PS50983"/>
    </source>
</evidence>
<dbReference type="EMBL" id="UFTJ01000003">
    <property type="protein sequence ID" value="SUV52458.1"/>
    <property type="molecule type" value="Genomic_DNA"/>
</dbReference>
<dbReference type="SUPFAM" id="SSF53807">
    <property type="entry name" value="Helical backbone' metal receptor"/>
    <property type="match status" value="1"/>
</dbReference>
<feature type="domain" description="Fe/B12 periplasmic-binding" evidence="2">
    <location>
        <begin position="2"/>
        <end position="241"/>
    </location>
</feature>
<evidence type="ECO:0000256" key="1">
    <source>
        <dbReference type="ARBA" id="ARBA00022729"/>
    </source>
</evidence>
<dbReference type="InterPro" id="IPR002491">
    <property type="entry name" value="ABC_transptr_periplasmic_BD"/>
</dbReference>
<evidence type="ECO:0000313" key="3">
    <source>
        <dbReference type="EMBL" id="SUV52458.1"/>
    </source>
</evidence>
<keyword evidence="1" id="KW-0732">Signal</keyword>
<sequence length="241" mass="27460">MKIISLVPSLTETLVDFGLREDELVGRTKFCIHPSPFIDQIPIIGGTKNIRIEKILELQPDLVIASKEENVKEQIEELQKYVPVMVTDIATISDAIHTMKIIAEKIGKKTTAMPIISAIEEMYQTSQESLGKTVSYLIWTAPNMSIGHDTFIHSMLAHFGFENSMKNHTRYPYISDEILSHSDFIFLSSEPYPFSEKHVALFQEKFPNSQVILVDGEAFSWYGTRMRKSMHCLSELKLSVF</sequence>
<gene>
    <name evidence="3" type="ORF">NCTC11661_01596</name>
</gene>
<dbReference type="NCBIfam" id="NF038402">
    <property type="entry name" value="TroA_like"/>
    <property type="match status" value="1"/>
</dbReference>
<name>A0A380ZUL3_9FLAO</name>
<dbReference type="PANTHER" id="PTHR30535:SF35">
    <property type="entry name" value="PERIPLASMIC BINDING PROTEIN"/>
    <property type="match status" value="1"/>
</dbReference>
<evidence type="ECO:0000313" key="4">
    <source>
        <dbReference type="Proteomes" id="UP000255515"/>
    </source>
</evidence>
<dbReference type="PANTHER" id="PTHR30535">
    <property type="entry name" value="VITAMIN B12-BINDING PROTEIN"/>
    <property type="match status" value="1"/>
</dbReference>
<dbReference type="Proteomes" id="UP000255515">
    <property type="component" value="Unassembled WGS sequence"/>
</dbReference>
<dbReference type="RefSeq" id="WP_002665084.1">
    <property type="nucleotide sequence ID" value="NZ_UFTJ01000003.1"/>
</dbReference>
<dbReference type="InterPro" id="IPR054828">
    <property type="entry name" value="Vit_B12_bind_prot"/>
</dbReference>
<dbReference type="Pfam" id="PF01497">
    <property type="entry name" value="Peripla_BP_2"/>
    <property type="match status" value="1"/>
</dbReference>
<dbReference type="InterPro" id="IPR050902">
    <property type="entry name" value="ABC_Transporter_SBP"/>
</dbReference>
<organism evidence="3 4">
    <name type="scientific">Bergeyella zoohelcum</name>
    <dbReference type="NCBI Taxonomy" id="1015"/>
    <lineage>
        <taxon>Bacteria</taxon>
        <taxon>Pseudomonadati</taxon>
        <taxon>Bacteroidota</taxon>
        <taxon>Flavobacteriia</taxon>
        <taxon>Flavobacteriales</taxon>
        <taxon>Weeksellaceae</taxon>
        <taxon>Bergeyella</taxon>
    </lineage>
</organism>
<accession>A0A380ZUL3</accession>
<dbReference type="AlphaFoldDB" id="A0A380ZUL3"/>
<reference evidence="3 4" key="1">
    <citation type="submission" date="2018-06" db="EMBL/GenBank/DDBJ databases">
        <authorList>
            <consortium name="Pathogen Informatics"/>
            <person name="Doyle S."/>
        </authorList>
    </citation>
    <scope>NUCLEOTIDE SEQUENCE [LARGE SCALE GENOMIC DNA]</scope>
    <source>
        <strain evidence="3 4">NCTC11661</strain>
    </source>
</reference>
<dbReference type="PROSITE" id="PS50983">
    <property type="entry name" value="FE_B12_PBP"/>
    <property type="match status" value="1"/>
</dbReference>